<organism evidence="2 3">
    <name type="scientific">Brevibacillus brevis</name>
    <name type="common">Bacillus brevis</name>
    <dbReference type="NCBI Taxonomy" id="1393"/>
    <lineage>
        <taxon>Bacteria</taxon>
        <taxon>Bacillati</taxon>
        <taxon>Bacillota</taxon>
        <taxon>Bacilli</taxon>
        <taxon>Bacillales</taxon>
        <taxon>Paenibacillaceae</taxon>
        <taxon>Brevibacillus</taxon>
    </lineage>
</organism>
<gene>
    <name evidence="2" type="ORF">AB432_008150</name>
</gene>
<evidence type="ECO:0000313" key="3">
    <source>
        <dbReference type="Proteomes" id="UP000036061"/>
    </source>
</evidence>
<dbReference type="InterPro" id="IPR016181">
    <property type="entry name" value="Acyl_CoA_acyltransferase"/>
</dbReference>
<dbReference type="SUPFAM" id="SSF55729">
    <property type="entry name" value="Acyl-CoA N-acyltransferases (Nat)"/>
    <property type="match status" value="1"/>
</dbReference>
<dbReference type="Proteomes" id="UP000036061">
    <property type="component" value="Chromosome"/>
</dbReference>
<dbReference type="InterPro" id="IPR000182">
    <property type="entry name" value="GNAT_dom"/>
</dbReference>
<sequence length="159" mass="17823">MQMISTSELDKNVITEFFIKHWGSPQMVISSGVFQCDALDGYAVKGEDGAINGFISYVLEDQECEIISLDSVIENKGIGTALLCQVEQTAKEKGCHRMKLVTTNDNLHAIGFYQKRGYQLHALYINAVDKARQIKPEIPLIADNGIPIRDEILFIKKLF</sequence>
<dbReference type="RefSeq" id="WP_048031844.1">
    <property type="nucleotide sequence ID" value="NZ_CP030117.1"/>
</dbReference>
<dbReference type="Gene3D" id="3.40.630.30">
    <property type="match status" value="1"/>
</dbReference>
<dbReference type="CDD" id="cd04301">
    <property type="entry name" value="NAT_SF"/>
    <property type="match status" value="1"/>
</dbReference>
<name>A0A2Z4MEX1_BREBE</name>
<dbReference type="AlphaFoldDB" id="A0A2Z4MEX1"/>
<dbReference type="GO" id="GO:0016747">
    <property type="term" value="F:acyltransferase activity, transferring groups other than amino-acyl groups"/>
    <property type="evidence" value="ECO:0007669"/>
    <property type="project" value="InterPro"/>
</dbReference>
<reference evidence="2 3" key="1">
    <citation type="journal article" date="2015" name="Genome Announc.">
        <title>Draft Genome Sequence of Brevibacillus brevis DZQ7, a Plant Growth-Promoting Rhizobacterium with Broad-Spectrum Antimicrobial Activity.</title>
        <authorList>
            <person name="Hou Q."/>
            <person name="Wang C."/>
            <person name="Hou X."/>
            <person name="Xia Z."/>
            <person name="Ye J."/>
            <person name="Liu K."/>
            <person name="Liu H."/>
            <person name="Wang J."/>
            <person name="Guo H."/>
            <person name="Yu X."/>
            <person name="Yang Y."/>
            <person name="Du B."/>
            <person name="Ding Y."/>
        </authorList>
    </citation>
    <scope>NUCLEOTIDE SEQUENCE [LARGE SCALE GENOMIC DNA]</scope>
    <source>
        <strain evidence="2 3">DZQ7</strain>
    </source>
</reference>
<proteinExistence type="predicted"/>
<accession>A0A2Z4MEX1</accession>
<dbReference type="EMBL" id="CP030117">
    <property type="protein sequence ID" value="AWX55006.1"/>
    <property type="molecule type" value="Genomic_DNA"/>
</dbReference>
<dbReference type="PROSITE" id="PS51186">
    <property type="entry name" value="GNAT"/>
    <property type="match status" value="1"/>
</dbReference>
<feature type="domain" description="N-acetyltransferase" evidence="1">
    <location>
        <begin position="1"/>
        <end position="135"/>
    </location>
</feature>
<dbReference type="Pfam" id="PF00583">
    <property type="entry name" value="Acetyltransf_1"/>
    <property type="match status" value="1"/>
</dbReference>
<evidence type="ECO:0000259" key="1">
    <source>
        <dbReference type="PROSITE" id="PS51186"/>
    </source>
</evidence>
<evidence type="ECO:0000313" key="2">
    <source>
        <dbReference type="EMBL" id="AWX55006.1"/>
    </source>
</evidence>
<protein>
    <submittedName>
        <fullName evidence="2">GNAT family N-acetyltransferase</fullName>
    </submittedName>
</protein>
<keyword evidence="2" id="KW-0808">Transferase</keyword>